<feature type="compositionally biased region" description="Polar residues" evidence="1">
    <location>
        <begin position="33"/>
        <end position="64"/>
    </location>
</feature>
<feature type="transmembrane region" description="Helical" evidence="2">
    <location>
        <begin position="148"/>
        <end position="170"/>
    </location>
</feature>
<dbReference type="Proteomes" id="UP001140453">
    <property type="component" value="Unassembled WGS sequence"/>
</dbReference>
<dbReference type="OrthoDB" id="3254104at2759"/>
<evidence type="ECO:0000313" key="4">
    <source>
        <dbReference type="Proteomes" id="UP001140453"/>
    </source>
</evidence>
<feature type="transmembrane region" description="Helical" evidence="2">
    <location>
        <begin position="182"/>
        <end position="203"/>
    </location>
</feature>
<accession>A0A9W8YZR8</accession>
<dbReference type="AlphaFoldDB" id="A0A9W8YZR8"/>
<keyword evidence="2" id="KW-1133">Transmembrane helix</keyword>
<sequence length="282" mass="31395">MADTRPPAASKPPQVRHPSFRNGILKPHRHNSARSTQTQPQRSPSTRTSASTGKSPSIRKTTGSVLRRPTNGLHRQETIQTRYMEMLLQLDLVPRIHNILSSVFGWLLLAGFVVFPGTFTSIEKLSTDPDLAAESPTASAILDRFQNLPLLIVASVACGLGALGLLWLTFRWRQNYIWLLNRIFLPSTTNAVAGLISTLISVYTQNNGEWSLMAKVTAAVEAGDLLICGSLFVISTVMLKWVKRKHRKEIGKYEEQKEEDEGILDKAERKWNEPAAAQQSVI</sequence>
<gene>
    <name evidence="3" type="ORF">N0V93_003721</name>
</gene>
<feature type="transmembrane region" description="Helical" evidence="2">
    <location>
        <begin position="223"/>
        <end position="242"/>
    </location>
</feature>
<reference evidence="3" key="1">
    <citation type="submission" date="2022-10" db="EMBL/GenBank/DDBJ databases">
        <title>Tapping the CABI collections for fungal endophytes: first genome assemblies for Collariella, Neodidymelliopsis, Ascochyta clinopodiicola, Didymella pomorum, Didymosphaeria variabile, Neocosmospora piperis and Neocucurbitaria cava.</title>
        <authorList>
            <person name="Hill R."/>
        </authorList>
    </citation>
    <scope>NUCLEOTIDE SEQUENCE</scope>
    <source>
        <strain evidence="3">IMI 355082</strain>
    </source>
</reference>
<dbReference type="EMBL" id="JAPEVB010000002">
    <property type="protein sequence ID" value="KAJ4394503.1"/>
    <property type="molecule type" value="Genomic_DNA"/>
</dbReference>
<proteinExistence type="predicted"/>
<feature type="region of interest" description="Disordered" evidence="1">
    <location>
        <begin position="253"/>
        <end position="282"/>
    </location>
</feature>
<evidence type="ECO:0000313" key="3">
    <source>
        <dbReference type="EMBL" id="KAJ4394503.1"/>
    </source>
</evidence>
<evidence type="ECO:0000256" key="1">
    <source>
        <dbReference type="SAM" id="MobiDB-lite"/>
    </source>
</evidence>
<keyword evidence="2" id="KW-0472">Membrane</keyword>
<comment type="caution">
    <text evidence="3">The sequence shown here is derived from an EMBL/GenBank/DDBJ whole genome shotgun (WGS) entry which is preliminary data.</text>
</comment>
<keyword evidence="2" id="KW-0812">Transmembrane</keyword>
<feature type="region of interest" description="Disordered" evidence="1">
    <location>
        <begin position="1"/>
        <end position="74"/>
    </location>
</feature>
<evidence type="ECO:0000256" key="2">
    <source>
        <dbReference type="SAM" id="Phobius"/>
    </source>
</evidence>
<protein>
    <submittedName>
        <fullName evidence="3">Uncharacterized protein</fullName>
    </submittedName>
</protein>
<feature type="transmembrane region" description="Helical" evidence="2">
    <location>
        <begin position="99"/>
        <end position="119"/>
    </location>
</feature>
<organism evidence="3 4">
    <name type="scientific">Gnomoniopsis smithogilvyi</name>
    <dbReference type="NCBI Taxonomy" id="1191159"/>
    <lineage>
        <taxon>Eukaryota</taxon>
        <taxon>Fungi</taxon>
        <taxon>Dikarya</taxon>
        <taxon>Ascomycota</taxon>
        <taxon>Pezizomycotina</taxon>
        <taxon>Sordariomycetes</taxon>
        <taxon>Sordariomycetidae</taxon>
        <taxon>Diaporthales</taxon>
        <taxon>Gnomoniaceae</taxon>
        <taxon>Gnomoniopsis</taxon>
    </lineage>
</organism>
<keyword evidence="4" id="KW-1185">Reference proteome</keyword>
<feature type="compositionally biased region" description="Basic and acidic residues" evidence="1">
    <location>
        <begin position="263"/>
        <end position="272"/>
    </location>
</feature>
<name>A0A9W8YZR8_9PEZI</name>